<name>A0A0A9DGE4_ARUDO</name>
<dbReference type="AlphaFoldDB" id="A0A0A9DGE4"/>
<dbReference type="EMBL" id="GBRH01215048">
    <property type="protein sequence ID" value="JAD82847.1"/>
    <property type="molecule type" value="Transcribed_RNA"/>
</dbReference>
<protein>
    <submittedName>
        <fullName evidence="1">Uncharacterized protein</fullName>
    </submittedName>
</protein>
<proteinExistence type="predicted"/>
<accession>A0A0A9DGE4</accession>
<reference evidence="1" key="2">
    <citation type="journal article" date="2015" name="Data Brief">
        <title>Shoot transcriptome of the giant reed, Arundo donax.</title>
        <authorList>
            <person name="Barrero R.A."/>
            <person name="Guerrero F.D."/>
            <person name="Moolhuijzen P."/>
            <person name="Goolsby J.A."/>
            <person name="Tidwell J."/>
            <person name="Bellgard S.E."/>
            <person name="Bellgard M.I."/>
        </authorList>
    </citation>
    <scope>NUCLEOTIDE SEQUENCE</scope>
    <source>
        <tissue evidence="1">Shoot tissue taken approximately 20 cm above the soil surface</tissue>
    </source>
</reference>
<reference evidence="1" key="1">
    <citation type="submission" date="2014-09" db="EMBL/GenBank/DDBJ databases">
        <authorList>
            <person name="Magalhaes I.L.F."/>
            <person name="Oliveira U."/>
            <person name="Santos F.R."/>
            <person name="Vidigal T.H.D.A."/>
            <person name="Brescovit A.D."/>
            <person name="Santos A.J."/>
        </authorList>
    </citation>
    <scope>NUCLEOTIDE SEQUENCE</scope>
    <source>
        <tissue evidence="1">Shoot tissue taken approximately 20 cm above the soil surface</tissue>
    </source>
</reference>
<evidence type="ECO:0000313" key="1">
    <source>
        <dbReference type="EMBL" id="JAD82847.1"/>
    </source>
</evidence>
<sequence>MDQSIDDSSMYVIIRNIHLSRSVLPCLPPLHVFTTFLVDEVFSTNLSKPRNW</sequence>
<organism evidence="1">
    <name type="scientific">Arundo donax</name>
    <name type="common">Giant reed</name>
    <name type="synonym">Donax arundinaceus</name>
    <dbReference type="NCBI Taxonomy" id="35708"/>
    <lineage>
        <taxon>Eukaryota</taxon>
        <taxon>Viridiplantae</taxon>
        <taxon>Streptophyta</taxon>
        <taxon>Embryophyta</taxon>
        <taxon>Tracheophyta</taxon>
        <taxon>Spermatophyta</taxon>
        <taxon>Magnoliopsida</taxon>
        <taxon>Liliopsida</taxon>
        <taxon>Poales</taxon>
        <taxon>Poaceae</taxon>
        <taxon>PACMAD clade</taxon>
        <taxon>Arundinoideae</taxon>
        <taxon>Arundineae</taxon>
        <taxon>Arundo</taxon>
    </lineage>
</organism>